<accession>G8ZXX1</accession>
<keyword evidence="10" id="KW-0175">Coiled coil</keyword>
<feature type="domain" description="Helicase ATP-binding" evidence="13">
    <location>
        <begin position="551"/>
        <end position="752"/>
    </location>
</feature>
<dbReference type="eggNOG" id="KOG1001">
    <property type="taxonomic scope" value="Eukaryota"/>
</dbReference>
<dbReference type="GO" id="GO:0000776">
    <property type="term" value="C:kinetochore"/>
    <property type="evidence" value="ECO:0007669"/>
    <property type="project" value="EnsemblFungi"/>
</dbReference>
<keyword evidence="2" id="KW-0479">Metal-binding</keyword>
<dbReference type="PROSITE" id="PS51194">
    <property type="entry name" value="HELICASE_CTER"/>
    <property type="match status" value="1"/>
</dbReference>
<evidence type="ECO:0000256" key="3">
    <source>
        <dbReference type="ARBA" id="ARBA00022741"/>
    </source>
</evidence>
<proteinExistence type="inferred from homology"/>
<comment type="similarity">
    <text evidence="1">Belongs to the SNF2/RAD54 helicase family.</text>
</comment>
<name>G8ZXX1_TORDE</name>
<dbReference type="InParanoid" id="G8ZXX1"/>
<keyword evidence="3" id="KW-0547">Nucleotide-binding</keyword>
<dbReference type="InterPro" id="IPR000330">
    <property type="entry name" value="SNF2_N"/>
</dbReference>
<sequence length="1214" mass="139520">MNAVSVPTIDLTLDDSDDGSKVSDGPSTTRLPGLGLSKVRKDMSSPLKQSTQEDSLAPKRKYEALDDDNTTVKRPSPEQEVITVSDDERGMHNLRDEDKEIFLKNAFRSLQSNSTILQRKLTRREQEVADAEKKLLLHKRTSPGNEGQMSKTQHILVEEAEISLKRLKTKRNHTKQKLDEVKGRMYDFSERWNSFVAEREEKIKQEAGKALVKKRQELLSQKELIAHMAREGSLSEYTYKSMAEELDQKLNELNAQGETTVKHPSSSPEPQKHIDPFTKSLDTAKELLAKNTSRTEMTKRTLYQQLDVIRNYRDHFQRGRECNVSMRNASRDAAEILFQNGVKMPLVYDTLQDYGIRFRTHGITSVDRRAQYYKSLEVARELVRNSNRHFAIKVRIADSLNVLLDLRQSIDAGFPPKPAFKLEVGRSCVELQEQGLKMEKLYENIRKYGIVTSRSELDFLQKYQKSEEPLSIPDEEPINYPMIEQQRSQFTGTDDLQIANLYSADDKEHIRALLENIKQDEDEIEGETLTPEQLTVNLLRHQRVGLQWLLNVEKSKKRGGILADDMGLGKTVQAIALMLANRSKDAACKTNLIVAPVSVLRSWQGEIETKIKQSAGFTCYIYGGGGGNKISRWRALSHYDAILVSYQTLAIEFKKHWPVNLGEAGKDLPPIPQIKALNSLKTLNEYWSPFFCNESDFYRVILDEGQNIKNKNTKAAKACCTISSTYRWVLSGTPIQNNMNELYSLIRFLRIPPYHREERFNADIGRPLNYKSTDYDSEDRKRTMKKVRILLKAIMLRRSKTDKIDGEPILELPAKEVEVEEAQLEGQELEFYSDLEQKNQKLAKRILERKAKGNYSSVLTLLLRLRQACCHPELVIAGEKKAEGTRVANGKSFEDDWLRLYRRIRMMTNEQHETVSKSMDMMICFWCMEQLEPESTCVLSGCGHLLCDACVEPFTDEASGASNALTTEKGILRLPCKKCQNRTMETEIVSYKLYDQVVNQSFTEQMLYAEFKSEMERQKMRAGKSYVPDLNKLEPSTKMRQCMDVIKKVLDKSDTEKILVFSQFTTFFDLFQHFLARDLDVPFLKYTGVMNAQHRSEVINRFYSEKDKRVLLISMKAGNSGLTLTCANHVVIVDPFWNPYVEEQAQDRCHRISQTKEVHVHKLFIKNSVEDRIAELQKRKKELVDAAMDASHKESINRLGAREIGFLFGLNTLQ</sequence>
<keyword evidence="7" id="KW-0862">Zinc</keyword>
<dbReference type="GO" id="GO:0016787">
    <property type="term" value="F:hydrolase activity"/>
    <property type="evidence" value="ECO:0007669"/>
    <property type="project" value="UniProtKB-KW"/>
</dbReference>
<keyword evidence="8" id="KW-0067">ATP-binding</keyword>
<dbReference type="InterPro" id="IPR038718">
    <property type="entry name" value="SNF2-like_sf"/>
</dbReference>
<dbReference type="PANTHER" id="PTHR45626:SF16">
    <property type="entry name" value="ATP-DEPENDENT HELICASE ULS1"/>
    <property type="match status" value="1"/>
</dbReference>
<dbReference type="PANTHER" id="PTHR45626">
    <property type="entry name" value="TRANSCRIPTION TERMINATION FACTOR 2-RELATED"/>
    <property type="match status" value="1"/>
</dbReference>
<dbReference type="GO" id="GO:0008270">
    <property type="term" value="F:zinc ion binding"/>
    <property type="evidence" value="ECO:0007669"/>
    <property type="project" value="UniProtKB-KW"/>
</dbReference>
<dbReference type="EMBL" id="HE616748">
    <property type="protein sequence ID" value="CCE93738.1"/>
    <property type="molecule type" value="Genomic_DNA"/>
</dbReference>
<evidence type="ECO:0000256" key="1">
    <source>
        <dbReference type="ARBA" id="ARBA00007025"/>
    </source>
</evidence>
<dbReference type="RefSeq" id="XP_003682949.1">
    <property type="nucleotide sequence ID" value="XM_003682901.1"/>
</dbReference>
<feature type="coiled-coil region" evidence="10">
    <location>
        <begin position="1166"/>
        <end position="1193"/>
    </location>
</feature>
<evidence type="ECO:0000256" key="7">
    <source>
        <dbReference type="ARBA" id="ARBA00022833"/>
    </source>
</evidence>
<dbReference type="GO" id="GO:0005524">
    <property type="term" value="F:ATP binding"/>
    <property type="evidence" value="ECO:0007669"/>
    <property type="project" value="UniProtKB-KW"/>
</dbReference>
<evidence type="ECO:0000256" key="5">
    <source>
        <dbReference type="ARBA" id="ARBA00022801"/>
    </source>
</evidence>
<dbReference type="GO" id="GO:0006325">
    <property type="term" value="P:chromatin organization"/>
    <property type="evidence" value="ECO:0007669"/>
    <property type="project" value="EnsemblFungi"/>
</dbReference>
<dbReference type="GO" id="GO:0032183">
    <property type="term" value="F:SUMO binding"/>
    <property type="evidence" value="ECO:0007669"/>
    <property type="project" value="EnsemblFungi"/>
</dbReference>
<dbReference type="GO" id="GO:0000724">
    <property type="term" value="P:double-strand break repair via homologous recombination"/>
    <property type="evidence" value="ECO:0007669"/>
    <property type="project" value="TreeGrafter"/>
</dbReference>
<evidence type="ECO:0000256" key="8">
    <source>
        <dbReference type="ARBA" id="ARBA00022840"/>
    </source>
</evidence>
<dbReference type="GO" id="GO:0004386">
    <property type="term" value="F:helicase activity"/>
    <property type="evidence" value="ECO:0007669"/>
    <property type="project" value="UniProtKB-KW"/>
</dbReference>
<dbReference type="InterPro" id="IPR049730">
    <property type="entry name" value="SNF2/RAD54-like_C"/>
</dbReference>
<dbReference type="GO" id="GO:0007533">
    <property type="term" value="P:mating type switching"/>
    <property type="evidence" value="ECO:0007669"/>
    <property type="project" value="EnsemblFungi"/>
</dbReference>
<evidence type="ECO:0000259" key="14">
    <source>
        <dbReference type="PROSITE" id="PS51194"/>
    </source>
</evidence>
<dbReference type="AlphaFoldDB" id="G8ZXX1"/>
<keyword evidence="16" id="KW-1185">Reference proteome</keyword>
<evidence type="ECO:0000256" key="2">
    <source>
        <dbReference type="ARBA" id="ARBA00022723"/>
    </source>
</evidence>
<dbReference type="Gene3D" id="3.40.50.10810">
    <property type="entry name" value="Tandem AAA-ATPase domain"/>
    <property type="match status" value="1"/>
</dbReference>
<feature type="region of interest" description="Disordered" evidence="11">
    <location>
        <begin position="257"/>
        <end position="276"/>
    </location>
</feature>
<dbReference type="SUPFAM" id="SSF57850">
    <property type="entry name" value="RING/U-box"/>
    <property type="match status" value="1"/>
</dbReference>
<evidence type="ECO:0000256" key="10">
    <source>
        <dbReference type="SAM" id="Coils"/>
    </source>
</evidence>
<evidence type="ECO:0000256" key="6">
    <source>
        <dbReference type="ARBA" id="ARBA00022806"/>
    </source>
</evidence>
<dbReference type="CDD" id="cd18793">
    <property type="entry name" value="SF2_C_SNF"/>
    <property type="match status" value="1"/>
</dbReference>
<dbReference type="InterPro" id="IPR014001">
    <property type="entry name" value="Helicase_ATP-bd"/>
</dbReference>
<evidence type="ECO:0000259" key="12">
    <source>
        <dbReference type="PROSITE" id="PS50089"/>
    </source>
</evidence>
<evidence type="ECO:0000313" key="15">
    <source>
        <dbReference type="EMBL" id="CCE93738.1"/>
    </source>
</evidence>
<dbReference type="GO" id="GO:0005737">
    <property type="term" value="C:cytoplasm"/>
    <property type="evidence" value="ECO:0007669"/>
    <property type="project" value="TreeGrafter"/>
</dbReference>
<dbReference type="SMART" id="SM00184">
    <property type="entry name" value="RING"/>
    <property type="match status" value="1"/>
</dbReference>
<dbReference type="InterPro" id="IPR013083">
    <property type="entry name" value="Znf_RING/FYVE/PHD"/>
</dbReference>
<dbReference type="FunCoup" id="G8ZXX1">
    <property type="interactions" value="88"/>
</dbReference>
<dbReference type="Proteomes" id="UP000005627">
    <property type="component" value="Chromosome 7"/>
</dbReference>
<evidence type="ECO:0000256" key="4">
    <source>
        <dbReference type="ARBA" id="ARBA00022771"/>
    </source>
</evidence>
<feature type="coiled-coil region" evidence="10">
    <location>
        <begin position="114"/>
        <end position="184"/>
    </location>
</feature>
<dbReference type="Pfam" id="PF00176">
    <property type="entry name" value="SNF2-rel_dom"/>
    <property type="match status" value="1"/>
</dbReference>
<dbReference type="GO" id="GO:0008094">
    <property type="term" value="F:ATP-dependent activity, acting on DNA"/>
    <property type="evidence" value="ECO:0007669"/>
    <property type="project" value="TreeGrafter"/>
</dbReference>
<dbReference type="SUPFAM" id="SSF52540">
    <property type="entry name" value="P-loop containing nucleoside triphosphate hydrolases"/>
    <property type="match status" value="2"/>
</dbReference>
<feature type="region of interest" description="Disordered" evidence="11">
    <location>
        <begin position="1"/>
        <end position="80"/>
    </location>
</feature>
<evidence type="ECO:0000256" key="11">
    <source>
        <dbReference type="SAM" id="MobiDB-lite"/>
    </source>
</evidence>
<dbReference type="PROSITE" id="PS00518">
    <property type="entry name" value="ZF_RING_1"/>
    <property type="match status" value="1"/>
</dbReference>
<reference evidence="15 16" key="1">
    <citation type="journal article" date="2011" name="Proc. Natl. Acad. Sci. U.S.A.">
        <title>Evolutionary erosion of yeast sex chromosomes by mating-type switching accidents.</title>
        <authorList>
            <person name="Gordon J.L."/>
            <person name="Armisen D."/>
            <person name="Proux-Wera E."/>
            <person name="Oheigeartaigh S.S."/>
            <person name="Byrne K.P."/>
            <person name="Wolfe K.H."/>
        </authorList>
    </citation>
    <scope>NUCLEOTIDE SEQUENCE [LARGE SCALE GENOMIC DNA]</scope>
    <source>
        <strain evidence="16">ATCC 10662 / CBS 1146 / NBRC 0425 / NCYC 2629 / NRRL Y-866</strain>
    </source>
</reference>
<dbReference type="CDD" id="cd18008">
    <property type="entry name" value="DEXDc_SHPRH-like"/>
    <property type="match status" value="1"/>
</dbReference>
<organism evidence="15 16">
    <name type="scientific">Torulaspora delbrueckii</name>
    <name type="common">Yeast</name>
    <name type="synonym">Candida colliculosa</name>
    <dbReference type="NCBI Taxonomy" id="4950"/>
    <lineage>
        <taxon>Eukaryota</taxon>
        <taxon>Fungi</taxon>
        <taxon>Dikarya</taxon>
        <taxon>Ascomycota</taxon>
        <taxon>Saccharomycotina</taxon>
        <taxon>Saccharomycetes</taxon>
        <taxon>Saccharomycetales</taxon>
        <taxon>Saccharomycetaceae</taxon>
        <taxon>Torulaspora</taxon>
    </lineage>
</organism>
<dbReference type="HOGENOM" id="CLU_000315_34_1_1"/>
<dbReference type="InterPro" id="IPR027417">
    <property type="entry name" value="P-loop_NTPase"/>
</dbReference>
<dbReference type="InterPro" id="IPR050628">
    <property type="entry name" value="SNF2_RAD54_helicase_TF"/>
</dbReference>
<dbReference type="InterPro" id="IPR001650">
    <property type="entry name" value="Helicase_C-like"/>
</dbReference>
<gene>
    <name evidence="15" type="primary">TDEL0G03710</name>
    <name evidence="15" type="ORF">TDEL_0G03710</name>
</gene>
<keyword evidence="5" id="KW-0378">Hydrolase</keyword>
<dbReference type="Pfam" id="PF00271">
    <property type="entry name" value="Helicase_C"/>
    <property type="match status" value="1"/>
</dbReference>
<feature type="domain" description="Helicase C-terminal" evidence="14">
    <location>
        <begin position="1045"/>
        <end position="1200"/>
    </location>
</feature>
<dbReference type="PROSITE" id="PS51192">
    <property type="entry name" value="HELICASE_ATP_BIND_1"/>
    <property type="match status" value="1"/>
</dbReference>
<evidence type="ECO:0000259" key="13">
    <source>
        <dbReference type="PROSITE" id="PS51192"/>
    </source>
</evidence>
<dbReference type="Gene3D" id="3.30.40.10">
    <property type="entry name" value="Zinc/RING finger domain, C3HC4 (zinc finger)"/>
    <property type="match status" value="1"/>
</dbReference>
<dbReference type="OrthoDB" id="423559at2759"/>
<dbReference type="KEGG" id="tdl:TDEL_0G03710"/>
<dbReference type="SMART" id="SM00487">
    <property type="entry name" value="DEXDc"/>
    <property type="match status" value="1"/>
</dbReference>
<feature type="compositionally biased region" description="Polar residues" evidence="11">
    <location>
        <begin position="257"/>
        <end position="269"/>
    </location>
</feature>
<keyword evidence="4 9" id="KW-0863">Zinc-finger</keyword>
<dbReference type="InterPro" id="IPR017907">
    <property type="entry name" value="Znf_RING_CS"/>
</dbReference>
<evidence type="ECO:0008006" key="17">
    <source>
        <dbReference type="Google" id="ProtNLM"/>
    </source>
</evidence>
<evidence type="ECO:0000313" key="16">
    <source>
        <dbReference type="Proteomes" id="UP000005627"/>
    </source>
</evidence>
<keyword evidence="6" id="KW-0347">Helicase</keyword>
<dbReference type="SMART" id="SM00490">
    <property type="entry name" value="HELICc"/>
    <property type="match status" value="1"/>
</dbReference>
<evidence type="ECO:0000256" key="9">
    <source>
        <dbReference type="PROSITE-ProRule" id="PRU00175"/>
    </source>
</evidence>
<dbReference type="InterPro" id="IPR001841">
    <property type="entry name" value="Znf_RING"/>
</dbReference>
<dbReference type="Gene3D" id="3.40.50.300">
    <property type="entry name" value="P-loop containing nucleotide triphosphate hydrolases"/>
    <property type="match status" value="1"/>
</dbReference>
<dbReference type="PROSITE" id="PS50089">
    <property type="entry name" value="ZF_RING_2"/>
    <property type="match status" value="1"/>
</dbReference>
<feature type="domain" description="RING-type" evidence="12">
    <location>
        <begin position="924"/>
        <end position="980"/>
    </location>
</feature>
<dbReference type="STRING" id="1076872.G8ZXX1"/>
<dbReference type="GO" id="GO:0005730">
    <property type="term" value="C:nucleolus"/>
    <property type="evidence" value="ECO:0007669"/>
    <property type="project" value="EnsemblFungi"/>
</dbReference>
<protein>
    <recommendedName>
        <fullName evidence="17">ATP-dependent helicase ULS1</fullName>
    </recommendedName>
</protein>
<dbReference type="GeneID" id="11505033"/>